<keyword evidence="2" id="KW-1185">Reference proteome</keyword>
<dbReference type="GO" id="GO:0005634">
    <property type="term" value="C:nucleus"/>
    <property type="evidence" value="ECO:0000318"/>
    <property type="project" value="GO_Central"/>
</dbReference>
<evidence type="ECO:0000313" key="2">
    <source>
        <dbReference type="Proteomes" id="UP000001542"/>
    </source>
</evidence>
<dbReference type="RefSeq" id="XP_001316817.1">
    <property type="nucleotide sequence ID" value="XM_001316782.1"/>
</dbReference>
<dbReference type="InParanoid" id="A2ERZ9"/>
<dbReference type="SUPFAM" id="SSF53067">
    <property type="entry name" value="Actin-like ATPase domain"/>
    <property type="match status" value="1"/>
</dbReference>
<reference evidence="1" key="2">
    <citation type="journal article" date="2007" name="Science">
        <title>Draft genome sequence of the sexually transmitted pathogen Trichomonas vaginalis.</title>
        <authorList>
            <person name="Carlton J.M."/>
            <person name="Hirt R.P."/>
            <person name="Silva J.C."/>
            <person name="Delcher A.L."/>
            <person name="Schatz M."/>
            <person name="Zhao Q."/>
            <person name="Wortman J.R."/>
            <person name="Bidwell S.L."/>
            <person name="Alsmark U.C.M."/>
            <person name="Besteiro S."/>
            <person name="Sicheritz-Ponten T."/>
            <person name="Noel C.J."/>
            <person name="Dacks J.B."/>
            <person name="Foster P.G."/>
            <person name="Simillion C."/>
            <person name="Van de Peer Y."/>
            <person name="Miranda-Saavedra D."/>
            <person name="Barton G.J."/>
            <person name="Westrop G.D."/>
            <person name="Mueller S."/>
            <person name="Dessi D."/>
            <person name="Fiori P.L."/>
            <person name="Ren Q."/>
            <person name="Paulsen I."/>
            <person name="Zhang H."/>
            <person name="Bastida-Corcuera F.D."/>
            <person name="Simoes-Barbosa A."/>
            <person name="Brown M.T."/>
            <person name="Hayes R.D."/>
            <person name="Mukherjee M."/>
            <person name="Okumura C.Y."/>
            <person name="Schneider R."/>
            <person name="Smith A.J."/>
            <person name="Vanacova S."/>
            <person name="Villalvazo M."/>
            <person name="Haas B.J."/>
            <person name="Pertea M."/>
            <person name="Feldblyum T.V."/>
            <person name="Utterback T.R."/>
            <person name="Shu C.L."/>
            <person name="Osoegawa K."/>
            <person name="de Jong P.J."/>
            <person name="Hrdy I."/>
            <person name="Horvathova L."/>
            <person name="Zubacova Z."/>
            <person name="Dolezal P."/>
            <person name="Malik S.B."/>
            <person name="Logsdon J.M. Jr."/>
            <person name="Henze K."/>
            <person name="Gupta A."/>
            <person name="Wang C.C."/>
            <person name="Dunne R.L."/>
            <person name="Upcroft J.A."/>
            <person name="Upcroft P."/>
            <person name="White O."/>
            <person name="Salzberg S.L."/>
            <person name="Tang P."/>
            <person name="Chiu C.-H."/>
            <person name="Lee Y.-S."/>
            <person name="Embley T.M."/>
            <person name="Coombs G.H."/>
            <person name="Mottram J.C."/>
            <person name="Tachezy J."/>
            <person name="Fraser-Liggett C.M."/>
            <person name="Johnson P.J."/>
        </authorList>
    </citation>
    <scope>NUCLEOTIDE SEQUENCE [LARGE SCALE GENOMIC DNA]</scope>
    <source>
        <strain evidence="1">G3</strain>
    </source>
</reference>
<protein>
    <submittedName>
        <fullName evidence="1">Uncharacterized protein</fullName>
    </submittedName>
</protein>
<evidence type="ECO:0000313" key="1">
    <source>
        <dbReference type="EMBL" id="EAY04594.1"/>
    </source>
</evidence>
<accession>A2ERZ9</accession>
<dbReference type="AlphaFoldDB" id="A2ERZ9"/>
<sequence length="484" mass="54919">MQEVKGKSPASSNQGPIVSKSPNIEKCIGLSINGQEFDIGIFKSSLESAEYFKIRDNICFTDSEVIFEEEATEESQDFIQSFFTDYVQYIGIKEKSPKAKKLKENIHYKISSDFEGYLQYEFSTNRFKSMKLYPEQLLALILSYIKLGYGQGINKIIIGVDSLMPLKQQLLIYDAASIAGFTKIVLVPEIIAFSTNYIKTAQERITNLVVNHNNMFGHLTFSNNRLQLNSLAKNVQSYQKLTNKIIIGQPLHLNDKIKNHFETIQISGSIIEGILAFHALNIKASTNIEDEISLGLPNTGPLVYCCDSFVPFVIHNDLQIVVYTNEVEVCKFTIICPGDQNLVDIKAYIEDFSIIFETAFEDMDPAKQVFKISGHSQNEIEMMKHVNEQILADEGDESDDDGVESKLDDYIKAVDKLSAEKTKWGLDLKQKMTVSELLVKEKVDVNTIFHDKKMSQLDFSVRFARLEDSLKQIVPKYERPSNII</sequence>
<dbReference type="GO" id="GO:0006457">
    <property type="term" value="P:protein folding"/>
    <property type="evidence" value="ECO:0000318"/>
    <property type="project" value="GO_Central"/>
</dbReference>
<dbReference type="Gene3D" id="3.30.420.40">
    <property type="match status" value="1"/>
</dbReference>
<dbReference type="EMBL" id="DS113471">
    <property type="protein sequence ID" value="EAY04594.1"/>
    <property type="molecule type" value="Genomic_DNA"/>
</dbReference>
<proteinExistence type="predicted"/>
<dbReference type="InterPro" id="IPR043129">
    <property type="entry name" value="ATPase_NBD"/>
</dbReference>
<dbReference type="VEuPathDB" id="TrichDB:TVAG_233300"/>
<dbReference type="GO" id="GO:0000774">
    <property type="term" value="F:adenyl-nucleotide exchange factor activity"/>
    <property type="evidence" value="ECO:0000318"/>
    <property type="project" value="GO_Central"/>
</dbReference>
<dbReference type="GO" id="GO:0005829">
    <property type="term" value="C:cytosol"/>
    <property type="evidence" value="ECO:0000318"/>
    <property type="project" value="GO_Central"/>
</dbReference>
<name>A2ERZ9_TRIV3</name>
<reference evidence="1" key="1">
    <citation type="submission" date="2006-10" db="EMBL/GenBank/DDBJ databases">
        <authorList>
            <person name="Amadeo P."/>
            <person name="Zhao Q."/>
            <person name="Wortman J."/>
            <person name="Fraser-Liggett C."/>
            <person name="Carlton J."/>
        </authorList>
    </citation>
    <scope>NUCLEOTIDE SEQUENCE</scope>
    <source>
        <strain evidence="1">G3</strain>
    </source>
</reference>
<dbReference type="Proteomes" id="UP000001542">
    <property type="component" value="Unassembled WGS sequence"/>
</dbReference>
<dbReference type="VEuPathDB" id="TrichDB:TVAGG3_0486860"/>
<organism evidence="1 2">
    <name type="scientific">Trichomonas vaginalis (strain ATCC PRA-98 / G3)</name>
    <dbReference type="NCBI Taxonomy" id="412133"/>
    <lineage>
        <taxon>Eukaryota</taxon>
        <taxon>Metamonada</taxon>
        <taxon>Parabasalia</taxon>
        <taxon>Trichomonadida</taxon>
        <taxon>Trichomonadidae</taxon>
        <taxon>Trichomonas</taxon>
    </lineage>
</organism>
<gene>
    <name evidence="1" type="ORF">TVAG_233300</name>
</gene>
<dbReference type="KEGG" id="tva:4762457"/>